<evidence type="ECO:0000256" key="3">
    <source>
        <dbReference type="ARBA" id="ARBA00022490"/>
    </source>
</evidence>
<protein>
    <recommendedName>
        <fullName evidence="2 6">Elongation factor Ts</fullName>
        <shortName evidence="6">EF-Ts</shortName>
    </recommendedName>
</protein>
<evidence type="ECO:0000256" key="6">
    <source>
        <dbReference type="HAMAP-Rule" id="MF_00050"/>
    </source>
</evidence>
<proteinExistence type="inferred from homology"/>
<dbReference type="InterPro" id="IPR036402">
    <property type="entry name" value="EF-Ts_dimer_sf"/>
</dbReference>
<dbReference type="RefSeq" id="WP_148338512.1">
    <property type="nucleotide sequence ID" value="NZ_LR699119.1"/>
</dbReference>
<dbReference type="GO" id="GO:0005737">
    <property type="term" value="C:cytoplasm"/>
    <property type="evidence" value="ECO:0007669"/>
    <property type="project" value="UniProtKB-SubCell"/>
</dbReference>
<dbReference type="Pfam" id="PF00889">
    <property type="entry name" value="EF_TS"/>
    <property type="match status" value="1"/>
</dbReference>
<comment type="subcellular location">
    <subcellularLocation>
        <location evidence="6 8">Cytoplasm</location>
    </subcellularLocation>
</comment>
<dbReference type="CDD" id="cd14275">
    <property type="entry name" value="UBA_EF-Ts"/>
    <property type="match status" value="1"/>
</dbReference>
<evidence type="ECO:0000256" key="5">
    <source>
        <dbReference type="ARBA" id="ARBA00022917"/>
    </source>
</evidence>
<comment type="similarity">
    <text evidence="1 6 7">Belongs to the EF-Ts family.</text>
</comment>
<dbReference type="InterPro" id="IPR014039">
    <property type="entry name" value="Transl_elong_EFTs/EF1B_dimer"/>
</dbReference>
<dbReference type="FunFam" id="1.10.8.10:FF:000001">
    <property type="entry name" value="Elongation factor Ts"/>
    <property type="match status" value="1"/>
</dbReference>
<reference evidence="10 11" key="1">
    <citation type="submission" date="2019-08" db="EMBL/GenBank/DDBJ databases">
        <authorList>
            <person name="Guy L."/>
        </authorList>
    </citation>
    <scope>NUCLEOTIDE SEQUENCE [LARGE SCALE GENOMIC DNA]</scope>
    <source>
        <strain evidence="10 11">SGT-108</strain>
    </source>
</reference>
<dbReference type="SUPFAM" id="SSF46934">
    <property type="entry name" value="UBA-like"/>
    <property type="match status" value="1"/>
</dbReference>
<keyword evidence="5 6" id="KW-0648">Protein biosynthesis</keyword>
<dbReference type="PANTHER" id="PTHR11741">
    <property type="entry name" value="ELONGATION FACTOR TS"/>
    <property type="match status" value="1"/>
</dbReference>
<dbReference type="Proteomes" id="UP000324194">
    <property type="component" value="Chromosome 1"/>
</dbReference>
<feature type="domain" description="Translation elongation factor EFTs/EF1B dimerisation" evidence="9">
    <location>
        <begin position="72"/>
        <end position="274"/>
    </location>
</feature>
<dbReference type="InterPro" id="IPR001816">
    <property type="entry name" value="Transl_elong_EFTs/EF1B"/>
</dbReference>
<gene>
    <name evidence="6 10" type="primary">tsf</name>
    <name evidence="10" type="ORF">AQUSIP_06090</name>
</gene>
<dbReference type="PROSITE" id="PS01127">
    <property type="entry name" value="EF_TS_2"/>
    <property type="match status" value="1"/>
</dbReference>
<dbReference type="KEGG" id="asip:AQUSIP_06090"/>
<dbReference type="Gene3D" id="1.10.286.20">
    <property type="match status" value="1"/>
</dbReference>
<dbReference type="Gene3D" id="3.30.479.20">
    <property type="entry name" value="Elongation factor Ts, dimerisation domain"/>
    <property type="match status" value="2"/>
</dbReference>
<keyword evidence="11" id="KW-1185">Reference proteome</keyword>
<feature type="region of interest" description="Involved in Mg(2+) ion dislocation from EF-Tu" evidence="6">
    <location>
        <begin position="81"/>
        <end position="84"/>
    </location>
</feature>
<sequence length="294" mass="31785">MTVTISASQVKELRERTGAGMMECKKALAASGGDMERAIEELRKAGVTKAGKKAGRIAAEGAVAILDNGKRAVMVEINSETDFVARDNNFTAFVKAVAETALNSAEEDVSRLSGLPLQGYGKSVEESRQELVSKVGENVQIRRIVLSQPSAVSTGTYLHGSRIGVIVELDTDNKDLARDVAMHIAASKPVVVSPDNVSKDIIEKEKEIYMAQAANSGKPQDIIEKMVLGRLKKYLDEISLTGQPFVKDPDTTVGSLLNKHRAKVLAFYRYEVGEGIEKVTEDFKEAVMSQVQGG</sequence>
<dbReference type="HAMAP" id="MF_00050">
    <property type="entry name" value="EF_Ts"/>
    <property type="match status" value="1"/>
</dbReference>
<evidence type="ECO:0000256" key="7">
    <source>
        <dbReference type="RuleBase" id="RU000642"/>
    </source>
</evidence>
<dbReference type="InterPro" id="IPR018101">
    <property type="entry name" value="Transl_elong_Ts_CS"/>
</dbReference>
<evidence type="ECO:0000256" key="8">
    <source>
        <dbReference type="RuleBase" id="RU000643"/>
    </source>
</evidence>
<dbReference type="InterPro" id="IPR009060">
    <property type="entry name" value="UBA-like_sf"/>
</dbReference>
<dbReference type="Gene3D" id="1.10.8.10">
    <property type="entry name" value="DNA helicase RuvA subunit, C-terminal domain"/>
    <property type="match status" value="1"/>
</dbReference>
<evidence type="ECO:0000256" key="4">
    <source>
        <dbReference type="ARBA" id="ARBA00022768"/>
    </source>
</evidence>
<evidence type="ECO:0000259" key="9">
    <source>
        <dbReference type="Pfam" id="PF00889"/>
    </source>
</evidence>
<dbReference type="FunFam" id="1.10.286.20:FF:000001">
    <property type="entry name" value="Elongation factor Ts"/>
    <property type="match status" value="1"/>
</dbReference>
<keyword evidence="4 6" id="KW-0251">Elongation factor</keyword>
<dbReference type="SUPFAM" id="SSF54713">
    <property type="entry name" value="Elongation factor Ts (EF-Ts), dimerisation domain"/>
    <property type="match status" value="2"/>
</dbReference>
<dbReference type="OrthoDB" id="9808348at2"/>
<evidence type="ECO:0000256" key="2">
    <source>
        <dbReference type="ARBA" id="ARBA00016956"/>
    </source>
</evidence>
<dbReference type="AlphaFoldDB" id="A0A5E4PED0"/>
<accession>A0A5E4PED0</accession>
<dbReference type="PANTHER" id="PTHR11741:SF0">
    <property type="entry name" value="ELONGATION FACTOR TS, MITOCHONDRIAL"/>
    <property type="match status" value="1"/>
</dbReference>
<organism evidence="10 11">
    <name type="scientific">Aquicella siphonis</name>
    <dbReference type="NCBI Taxonomy" id="254247"/>
    <lineage>
        <taxon>Bacteria</taxon>
        <taxon>Pseudomonadati</taxon>
        <taxon>Pseudomonadota</taxon>
        <taxon>Gammaproteobacteria</taxon>
        <taxon>Legionellales</taxon>
        <taxon>Coxiellaceae</taxon>
        <taxon>Aquicella</taxon>
    </lineage>
</organism>
<comment type="function">
    <text evidence="6 7">Associates with the EF-Tu.GDP complex and induces the exchange of GDP to GTP. It remains bound to the aminoacyl-tRNA.EF-Tu.GTP complex up to the GTP hydrolysis stage on the ribosome.</text>
</comment>
<keyword evidence="3 6" id="KW-0963">Cytoplasm</keyword>
<dbReference type="PROSITE" id="PS01126">
    <property type="entry name" value="EF_TS_1"/>
    <property type="match status" value="1"/>
</dbReference>
<name>A0A5E4PED0_9COXI</name>
<evidence type="ECO:0000256" key="1">
    <source>
        <dbReference type="ARBA" id="ARBA00005532"/>
    </source>
</evidence>
<evidence type="ECO:0000313" key="11">
    <source>
        <dbReference type="Proteomes" id="UP000324194"/>
    </source>
</evidence>
<dbReference type="EMBL" id="LR699119">
    <property type="protein sequence ID" value="VVC75320.1"/>
    <property type="molecule type" value="Genomic_DNA"/>
</dbReference>
<dbReference type="GO" id="GO:0003746">
    <property type="term" value="F:translation elongation factor activity"/>
    <property type="evidence" value="ECO:0007669"/>
    <property type="project" value="UniProtKB-UniRule"/>
</dbReference>
<evidence type="ECO:0000313" key="10">
    <source>
        <dbReference type="EMBL" id="VVC75320.1"/>
    </source>
</evidence>
<dbReference type="NCBIfam" id="TIGR00116">
    <property type="entry name" value="tsf"/>
    <property type="match status" value="1"/>
</dbReference>